<evidence type="ECO:0000313" key="4">
    <source>
        <dbReference type="EMBL" id="OXB00175.1"/>
    </source>
</evidence>
<keyword evidence="2" id="KW-1133">Transmembrane helix</keyword>
<keyword evidence="1" id="KW-0175">Coiled coil</keyword>
<dbReference type="EMBL" id="MUHA01000011">
    <property type="protein sequence ID" value="OXB00175.1"/>
    <property type="molecule type" value="Genomic_DNA"/>
</dbReference>
<dbReference type="InterPro" id="IPR046890">
    <property type="entry name" value="YLATT"/>
</dbReference>
<accession>A0A226I1K8</accession>
<evidence type="ECO:0000256" key="1">
    <source>
        <dbReference type="SAM" id="Coils"/>
    </source>
</evidence>
<keyword evidence="2" id="KW-0472">Membrane</keyword>
<comment type="caution">
    <text evidence="4">The sequence shown here is derived from an EMBL/GenBank/DDBJ whole genome shotgun (WGS) entry which is preliminary data.</text>
</comment>
<evidence type="ECO:0000259" key="3">
    <source>
        <dbReference type="Pfam" id="PF20303"/>
    </source>
</evidence>
<keyword evidence="5" id="KW-1185">Reference proteome</keyword>
<dbReference type="AlphaFoldDB" id="A0A226I1K8"/>
<keyword evidence="2" id="KW-0812">Transmembrane</keyword>
<protein>
    <recommendedName>
        <fullName evidence="3">YEATS-Like-Associating Three TM domain-containing protein</fullName>
    </recommendedName>
</protein>
<evidence type="ECO:0000256" key="2">
    <source>
        <dbReference type="SAM" id="Phobius"/>
    </source>
</evidence>
<name>A0A226I1K8_9FLAO</name>
<dbReference type="Pfam" id="PF20303">
    <property type="entry name" value="YLATT"/>
    <property type="match status" value="1"/>
</dbReference>
<feature type="transmembrane region" description="Helical" evidence="2">
    <location>
        <begin position="15"/>
        <end position="32"/>
    </location>
</feature>
<sequence>MLSSNLIKNDDKFDSINYFVFAGFCFIAGYFSDRFINSMGERILKDLKDTKDKANQAIDSAKAVEEKVDVLVSTEAEIDSTETESNQLESLQDLLSSKMINSRDLIDKIIKSFDDPNYKFRTSHGIAKDTDSNRPVVIKMLEELRNLGVTQKIVSKEDKTVLWSLSNLGREILKKSKE</sequence>
<proteinExistence type="predicted"/>
<organism evidence="4 5">
    <name type="scientific">Flavobacterium oncorhynchi</name>
    <dbReference type="NCBI Taxonomy" id="728056"/>
    <lineage>
        <taxon>Bacteria</taxon>
        <taxon>Pseudomonadati</taxon>
        <taxon>Bacteroidota</taxon>
        <taxon>Flavobacteriia</taxon>
        <taxon>Flavobacteriales</taxon>
        <taxon>Flavobacteriaceae</taxon>
        <taxon>Flavobacterium</taxon>
    </lineage>
</organism>
<evidence type="ECO:0000313" key="5">
    <source>
        <dbReference type="Proteomes" id="UP000198336"/>
    </source>
</evidence>
<feature type="coiled-coil region" evidence="1">
    <location>
        <begin position="44"/>
        <end position="91"/>
    </location>
</feature>
<dbReference type="Proteomes" id="UP000198336">
    <property type="component" value="Unassembled WGS sequence"/>
</dbReference>
<reference evidence="4 5" key="1">
    <citation type="submission" date="2016-11" db="EMBL/GenBank/DDBJ databases">
        <title>Whole genomes of Flavobacteriaceae.</title>
        <authorList>
            <person name="Stine C."/>
            <person name="Li C."/>
            <person name="Tadesse D."/>
        </authorList>
    </citation>
    <scope>NUCLEOTIDE SEQUENCE [LARGE SCALE GENOMIC DNA]</scope>
    <source>
        <strain evidence="4 5">CCUG 59446</strain>
    </source>
</reference>
<gene>
    <name evidence="4" type="ORF">B0A75_09535</name>
</gene>
<feature type="domain" description="YEATS-Like-Associating Three TM" evidence="3">
    <location>
        <begin position="1"/>
        <end position="54"/>
    </location>
</feature>